<dbReference type="RefSeq" id="WP_188852516.1">
    <property type="nucleotide sequence ID" value="NZ_BMJJ01000008.1"/>
</dbReference>
<dbReference type="Gene3D" id="3.40.50.10310">
    <property type="entry name" value="Creatininase"/>
    <property type="match status" value="1"/>
</dbReference>
<accession>A0A916Y2K6</accession>
<evidence type="ECO:0000313" key="7">
    <source>
        <dbReference type="Proteomes" id="UP000613160"/>
    </source>
</evidence>
<dbReference type="GO" id="GO:0046872">
    <property type="term" value="F:metal ion binding"/>
    <property type="evidence" value="ECO:0007669"/>
    <property type="project" value="UniProtKB-KW"/>
</dbReference>
<keyword evidence="2" id="KW-0479">Metal-binding</keyword>
<reference evidence="6" key="2">
    <citation type="submission" date="2020-09" db="EMBL/GenBank/DDBJ databases">
        <authorList>
            <person name="Sun Q."/>
            <person name="Zhou Y."/>
        </authorList>
    </citation>
    <scope>NUCLEOTIDE SEQUENCE</scope>
    <source>
        <strain evidence="6">CGMCC 1.15493</strain>
    </source>
</reference>
<dbReference type="Proteomes" id="UP000613160">
    <property type="component" value="Unassembled WGS sequence"/>
</dbReference>
<proteinExistence type="inferred from homology"/>
<protein>
    <submittedName>
        <fullName evidence="6">Creatininase</fullName>
    </submittedName>
</protein>
<evidence type="ECO:0000256" key="2">
    <source>
        <dbReference type="ARBA" id="ARBA00022723"/>
    </source>
</evidence>
<organism evidence="6 7">
    <name type="scientific">Aureimonas glaciei</name>
    <dbReference type="NCBI Taxonomy" id="1776957"/>
    <lineage>
        <taxon>Bacteria</taxon>
        <taxon>Pseudomonadati</taxon>
        <taxon>Pseudomonadota</taxon>
        <taxon>Alphaproteobacteria</taxon>
        <taxon>Hyphomicrobiales</taxon>
        <taxon>Aurantimonadaceae</taxon>
        <taxon>Aureimonas</taxon>
    </lineage>
</organism>
<sequence>MRRRYEEMTSTDLAARTDLAGAIAVVPIAAIEQHGPHLPLGTDALIADHMVETVLPLLPDDLVATFLPVMRVGASAEHGGFAGTIDQGWRQTVEGLIAVGEGLAAAGFQRLVIVSSHGGNTPAMETAALELRRSHGLLVATCNWMRFGTPSGLLPEAELAHGIHGGAVETALMLHFRPDLVRGEALADFPSLQSELEQSATKLRAHGRLGFGWMAGDLNPAGVVGDTRLATAEMGRTIAEHQAKGFAELLVDVARFDLRRLA</sequence>
<dbReference type="Pfam" id="PF02633">
    <property type="entry name" value="Creatininase"/>
    <property type="match status" value="1"/>
</dbReference>
<evidence type="ECO:0000256" key="5">
    <source>
        <dbReference type="ARBA" id="ARBA00024029"/>
    </source>
</evidence>
<comment type="cofactor">
    <cofactor evidence="1">
        <name>Zn(2+)</name>
        <dbReference type="ChEBI" id="CHEBI:29105"/>
    </cofactor>
</comment>
<keyword evidence="7" id="KW-1185">Reference proteome</keyword>
<dbReference type="PANTHER" id="PTHR35005">
    <property type="entry name" value="3-DEHYDRO-SCYLLO-INOSOSE HYDROLASE"/>
    <property type="match status" value="1"/>
</dbReference>
<reference evidence="6" key="1">
    <citation type="journal article" date="2014" name="Int. J. Syst. Evol. Microbiol.">
        <title>Complete genome sequence of Corynebacterium casei LMG S-19264T (=DSM 44701T), isolated from a smear-ripened cheese.</title>
        <authorList>
            <consortium name="US DOE Joint Genome Institute (JGI-PGF)"/>
            <person name="Walter F."/>
            <person name="Albersmeier A."/>
            <person name="Kalinowski J."/>
            <person name="Ruckert C."/>
        </authorList>
    </citation>
    <scope>NUCLEOTIDE SEQUENCE</scope>
    <source>
        <strain evidence="6">CGMCC 1.15493</strain>
    </source>
</reference>
<dbReference type="GO" id="GO:0016811">
    <property type="term" value="F:hydrolase activity, acting on carbon-nitrogen (but not peptide) bonds, in linear amides"/>
    <property type="evidence" value="ECO:0007669"/>
    <property type="project" value="TreeGrafter"/>
</dbReference>
<dbReference type="PANTHER" id="PTHR35005:SF1">
    <property type="entry name" value="2-AMINO-5-FORMYLAMINO-6-RIBOSYLAMINOPYRIMIDIN-4(3H)-ONE 5'-MONOPHOSPHATE DEFORMYLASE"/>
    <property type="match status" value="1"/>
</dbReference>
<gene>
    <name evidence="6" type="ORF">GCM10011335_32030</name>
</gene>
<keyword evidence="3" id="KW-0378">Hydrolase</keyword>
<dbReference type="AlphaFoldDB" id="A0A916Y2K6"/>
<dbReference type="GO" id="GO:0009231">
    <property type="term" value="P:riboflavin biosynthetic process"/>
    <property type="evidence" value="ECO:0007669"/>
    <property type="project" value="TreeGrafter"/>
</dbReference>
<evidence type="ECO:0000256" key="1">
    <source>
        <dbReference type="ARBA" id="ARBA00001947"/>
    </source>
</evidence>
<name>A0A916Y2K6_9HYPH</name>
<dbReference type="InterPro" id="IPR003785">
    <property type="entry name" value="Creatininase/forma_Hydrolase"/>
</dbReference>
<dbReference type="SUPFAM" id="SSF102215">
    <property type="entry name" value="Creatininase"/>
    <property type="match status" value="1"/>
</dbReference>
<comment type="caution">
    <text evidence="6">The sequence shown here is derived from an EMBL/GenBank/DDBJ whole genome shotgun (WGS) entry which is preliminary data.</text>
</comment>
<keyword evidence="4" id="KW-0862">Zinc</keyword>
<dbReference type="InterPro" id="IPR024087">
    <property type="entry name" value="Creatininase-like_sf"/>
</dbReference>
<comment type="similarity">
    <text evidence="5">Belongs to the creatininase superfamily.</text>
</comment>
<dbReference type="EMBL" id="BMJJ01000008">
    <property type="protein sequence ID" value="GGD26546.1"/>
    <property type="molecule type" value="Genomic_DNA"/>
</dbReference>
<evidence type="ECO:0000313" key="6">
    <source>
        <dbReference type="EMBL" id="GGD26546.1"/>
    </source>
</evidence>
<evidence type="ECO:0000256" key="3">
    <source>
        <dbReference type="ARBA" id="ARBA00022801"/>
    </source>
</evidence>
<evidence type="ECO:0000256" key="4">
    <source>
        <dbReference type="ARBA" id="ARBA00022833"/>
    </source>
</evidence>